<gene>
    <name evidence="2" type="ORF">CAPTEDRAFT_197783</name>
</gene>
<dbReference type="EnsemblMetazoa" id="CapteT197783">
    <property type="protein sequence ID" value="CapteP197783"/>
    <property type="gene ID" value="CapteG197783"/>
</dbReference>
<accession>R7TR90</accession>
<dbReference type="HOGENOM" id="CLU_842644_0_0_1"/>
<dbReference type="AlphaFoldDB" id="R7TR90"/>
<dbReference type="EMBL" id="KB309538">
    <property type="protein sequence ID" value="ELT94011.1"/>
    <property type="molecule type" value="Genomic_DNA"/>
</dbReference>
<name>R7TR90_CAPTE</name>
<reference evidence="2 4" key="2">
    <citation type="journal article" date="2013" name="Nature">
        <title>Insights into bilaterian evolution from three spiralian genomes.</title>
        <authorList>
            <person name="Simakov O."/>
            <person name="Marletaz F."/>
            <person name="Cho S.J."/>
            <person name="Edsinger-Gonzales E."/>
            <person name="Havlak P."/>
            <person name="Hellsten U."/>
            <person name="Kuo D.H."/>
            <person name="Larsson T."/>
            <person name="Lv J."/>
            <person name="Arendt D."/>
            <person name="Savage R."/>
            <person name="Osoegawa K."/>
            <person name="de Jong P."/>
            <person name="Grimwood J."/>
            <person name="Chapman J.A."/>
            <person name="Shapiro H."/>
            <person name="Aerts A."/>
            <person name="Otillar R.P."/>
            <person name="Terry A.Y."/>
            <person name="Boore J.L."/>
            <person name="Grigoriev I.V."/>
            <person name="Lindberg D.R."/>
            <person name="Seaver E.C."/>
            <person name="Weisblat D.A."/>
            <person name="Putnam N.H."/>
            <person name="Rokhsar D.S."/>
        </authorList>
    </citation>
    <scope>NUCLEOTIDE SEQUENCE</scope>
    <source>
        <strain evidence="2 4">I ESC-2004</strain>
    </source>
</reference>
<feature type="region of interest" description="Disordered" evidence="1">
    <location>
        <begin position="71"/>
        <end position="92"/>
    </location>
</feature>
<protein>
    <submittedName>
        <fullName evidence="2 3">Uncharacterized protein</fullName>
    </submittedName>
</protein>
<keyword evidence="4" id="KW-1185">Reference proteome</keyword>
<evidence type="ECO:0000313" key="4">
    <source>
        <dbReference type="Proteomes" id="UP000014760"/>
    </source>
</evidence>
<dbReference type="Proteomes" id="UP000014760">
    <property type="component" value="Unassembled WGS sequence"/>
</dbReference>
<feature type="region of interest" description="Disordered" evidence="1">
    <location>
        <begin position="250"/>
        <end position="272"/>
    </location>
</feature>
<evidence type="ECO:0000256" key="1">
    <source>
        <dbReference type="SAM" id="MobiDB-lite"/>
    </source>
</evidence>
<dbReference type="EMBL" id="AMQN01002558">
    <property type="status" value="NOT_ANNOTATED_CDS"/>
    <property type="molecule type" value="Genomic_DNA"/>
</dbReference>
<organism evidence="2">
    <name type="scientific">Capitella teleta</name>
    <name type="common">Polychaete worm</name>
    <dbReference type="NCBI Taxonomy" id="283909"/>
    <lineage>
        <taxon>Eukaryota</taxon>
        <taxon>Metazoa</taxon>
        <taxon>Spiralia</taxon>
        <taxon>Lophotrochozoa</taxon>
        <taxon>Annelida</taxon>
        <taxon>Polychaeta</taxon>
        <taxon>Sedentaria</taxon>
        <taxon>Scolecida</taxon>
        <taxon>Capitellidae</taxon>
        <taxon>Capitella</taxon>
    </lineage>
</organism>
<reference evidence="3" key="3">
    <citation type="submission" date="2015-06" db="UniProtKB">
        <authorList>
            <consortium name="EnsemblMetazoa"/>
        </authorList>
    </citation>
    <scope>IDENTIFICATION</scope>
</reference>
<proteinExistence type="predicted"/>
<reference evidence="4" key="1">
    <citation type="submission" date="2012-12" db="EMBL/GenBank/DDBJ databases">
        <authorList>
            <person name="Hellsten U."/>
            <person name="Grimwood J."/>
            <person name="Chapman J.A."/>
            <person name="Shapiro H."/>
            <person name="Aerts A."/>
            <person name="Otillar R.P."/>
            <person name="Terry A.Y."/>
            <person name="Boore J.L."/>
            <person name="Simakov O."/>
            <person name="Marletaz F."/>
            <person name="Cho S.-J."/>
            <person name="Edsinger-Gonzales E."/>
            <person name="Havlak P."/>
            <person name="Kuo D.-H."/>
            <person name="Larsson T."/>
            <person name="Lv J."/>
            <person name="Arendt D."/>
            <person name="Savage R."/>
            <person name="Osoegawa K."/>
            <person name="de Jong P."/>
            <person name="Lindberg D.R."/>
            <person name="Seaver E.C."/>
            <person name="Weisblat D.A."/>
            <person name="Putnam N.H."/>
            <person name="Grigoriev I.V."/>
            <person name="Rokhsar D.S."/>
        </authorList>
    </citation>
    <scope>NUCLEOTIDE SEQUENCE</scope>
    <source>
        <strain evidence="4">I ESC-2004</strain>
    </source>
</reference>
<evidence type="ECO:0000313" key="3">
    <source>
        <dbReference type="EnsemblMetazoa" id="CapteP197783"/>
    </source>
</evidence>
<sequence>MCFCIHSYKHTKLTPQWRPSIGKAETVDSTVEKHAKCTRSSTMAAERIISIFVAKTWAHTTIPHVLIGTNSPRVKRHQKQSGPRAKSAGKSVDERIFKKQTEHQFPLIPKGLMMQLKHKHPSQTTPKQSRPRAKSAGNLVDERIFEKQTKRQLLLILQVLMMQLKHKHPRSKKEPIILNTILDQSAGPGTWHLQAHKVDPAVAPKYIGKPETVDSSVEKHAKCTGSSTTAAGRIISIFLEKTWAHTLIGTNSPRVKRQQKQSGPRAKSAGNSVVERIFEKQTKHQFPLILQVLMMQLKHKHPKSKKEPILPNRILDPRACPETWLVTQKT</sequence>
<evidence type="ECO:0000313" key="2">
    <source>
        <dbReference type="EMBL" id="ELT94011.1"/>
    </source>
</evidence>